<evidence type="ECO:0000313" key="6">
    <source>
        <dbReference type="EMBL" id="KUI64321.1"/>
    </source>
</evidence>
<dbReference type="GO" id="GO:0016705">
    <property type="term" value="F:oxidoreductase activity, acting on paired donors, with incorporation or reduction of molecular oxygen"/>
    <property type="evidence" value="ECO:0007669"/>
    <property type="project" value="InterPro"/>
</dbReference>
<accession>A0A194VJK0</accession>
<dbReference type="InterPro" id="IPR051260">
    <property type="entry name" value="Diverse_substr_monoxygenases"/>
</dbReference>
<organism evidence="6 7">
    <name type="scientific">Cytospora mali</name>
    <name type="common">Apple Valsa canker fungus</name>
    <name type="synonym">Valsa mali</name>
    <dbReference type="NCBI Taxonomy" id="578113"/>
    <lineage>
        <taxon>Eukaryota</taxon>
        <taxon>Fungi</taxon>
        <taxon>Dikarya</taxon>
        <taxon>Ascomycota</taxon>
        <taxon>Pezizomycotina</taxon>
        <taxon>Sordariomycetes</taxon>
        <taxon>Sordariomycetidae</taxon>
        <taxon>Diaporthales</taxon>
        <taxon>Cytosporaceae</taxon>
        <taxon>Cytospora</taxon>
    </lineage>
</organism>
<dbReference type="EMBL" id="KN796130">
    <property type="protein sequence ID" value="KUI64321.1"/>
    <property type="molecule type" value="Genomic_DNA"/>
</dbReference>
<sequence length="138" mass="15240">MSSQNGGTQAKKRLIVNAFVEMCSGHQSPGLWRHPDDQSWKFTDIDHWVELAKLLEKAEFHGIFIADVLGGYDVYKQSLDPAIISGAQWPVNEPLAVVSAMAAATQSIGFGVTVSTTYEQPYHLARRLSTVDHLTKGR</sequence>
<feature type="domain" description="Luciferase-like" evidence="5">
    <location>
        <begin position="39"/>
        <end position="138"/>
    </location>
</feature>
<dbReference type="PANTHER" id="PTHR30011:SF16">
    <property type="entry name" value="C2H2 FINGER DOMAIN TRANSCRIPTION FACTOR (EUROFUNG)-RELATED"/>
    <property type="match status" value="1"/>
</dbReference>
<evidence type="ECO:0000256" key="2">
    <source>
        <dbReference type="ARBA" id="ARBA00022643"/>
    </source>
</evidence>
<reference evidence="6" key="1">
    <citation type="submission" date="2014-12" db="EMBL/GenBank/DDBJ databases">
        <title>Genome Sequence of Valsa Canker Pathogens Uncovers a Specific Adaption of Colonization on Woody Bark.</title>
        <authorList>
            <person name="Yin Z."/>
            <person name="Liu H."/>
            <person name="Gao X."/>
            <person name="Li Z."/>
            <person name="Song N."/>
            <person name="Ke X."/>
            <person name="Dai Q."/>
            <person name="Wu Y."/>
            <person name="Sun Y."/>
            <person name="Xu J.-R."/>
            <person name="Kang Z.K."/>
            <person name="Wang L."/>
            <person name="Huang L."/>
        </authorList>
    </citation>
    <scope>NUCLEOTIDE SEQUENCE [LARGE SCALE GENOMIC DNA]</scope>
    <source>
        <strain evidence="6">03-8</strain>
    </source>
</reference>
<gene>
    <name evidence="6" type="ORF">VM1G_11125</name>
</gene>
<dbReference type="InterPro" id="IPR011251">
    <property type="entry name" value="Luciferase-like_dom"/>
</dbReference>
<keyword evidence="1" id="KW-0285">Flavoprotein</keyword>
<protein>
    <submittedName>
        <fullName evidence="6">Dimethyl-sulfide monooxygenase</fullName>
    </submittedName>
</protein>
<evidence type="ECO:0000256" key="1">
    <source>
        <dbReference type="ARBA" id="ARBA00022630"/>
    </source>
</evidence>
<dbReference type="Pfam" id="PF00296">
    <property type="entry name" value="Bac_luciferase"/>
    <property type="match status" value="1"/>
</dbReference>
<dbReference type="AlphaFoldDB" id="A0A194VJK0"/>
<evidence type="ECO:0000259" key="5">
    <source>
        <dbReference type="Pfam" id="PF00296"/>
    </source>
</evidence>
<keyword evidence="3" id="KW-0560">Oxidoreductase</keyword>
<keyword evidence="7" id="KW-1185">Reference proteome</keyword>
<dbReference type="GO" id="GO:0004497">
    <property type="term" value="F:monooxygenase activity"/>
    <property type="evidence" value="ECO:0007669"/>
    <property type="project" value="UniProtKB-KW"/>
</dbReference>
<dbReference type="InterPro" id="IPR036661">
    <property type="entry name" value="Luciferase-like_sf"/>
</dbReference>
<keyword evidence="4 6" id="KW-0503">Monooxygenase</keyword>
<proteinExistence type="predicted"/>
<dbReference type="SMR" id="A0A194VJK0"/>
<dbReference type="Proteomes" id="UP000078559">
    <property type="component" value="Unassembled WGS sequence"/>
</dbReference>
<evidence type="ECO:0000256" key="3">
    <source>
        <dbReference type="ARBA" id="ARBA00023002"/>
    </source>
</evidence>
<evidence type="ECO:0000256" key="4">
    <source>
        <dbReference type="ARBA" id="ARBA00023033"/>
    </source>
</evidence>
<evidence type="ECO:0000313" key="7">
    <source>
        <dbReference type="Proteomes" id="UP000078559"/>
    </source>
</evidence>
<dbReference type="SUPFAM" id="SSF51679">
    <property type="entry name" value="Bacterial luciferase-like"/>
    <property type="match status" value="1"/>
</dbReference>
<keyword evidence="2" id="KW-0288">FMN</keyword>
<dbReference type="PANTHER" id="PTHR30011">
    <property type="entry name" value="ALKANESULFONATE MONOOXYGENASE-RELATED"/>
    <property type="match status" value="1"/>
</dbReference>
<dbReference type="Gene3D" id="3.20.20.30">
    <property type="entry name" value="Luciferase-like domain"/>
    <property type="match status" value="1"/>
</dbReference>
<name>A0A194VJK0_CYTMA</name>